<evidence type="ECO:0000256" key="7">
    <source>
        <dbReference type="SAM" id="MobiDB-lite"/>
    </source>
</evidence>
<dbReference type="Gene3D" id="2.60.210.10">
    <property type="entry name" value="Apoptosis, Tumor Necrosis Factor Receptor Associated Protein 2, Chain A"/>
    <property type="match status" value="1"/>
</dbReference>
<dbReference type="PROSITE" id="PS50089">
    <property type="entry name" value="ZF_RING_2"/>
    <property type="match status" value="1"/>
</dbReference>
<keyword evidence="11" id="KW-1185">Reference proteome</keyword>
<evidence type="ECO:0000256" key="3">
    <source>
        <dbReference type="ARBA" id="ARBA00022723"/>
    </source>
</evidence>
<keyword evidence="2" id="KW-0963">Cytoplasm</keyword>
<feature type="region of interest" description="Disordered" evidence="7">
    <location>
        <begin position="213"/>
        <end position="245"/>
    </location>
</feature>
<evidence type="ECO:0000256" key="2">
    <source>
        <dbReference type="ARBA" id="ARBA00022490"/>
    </source>
</evidence>
<dbReference type="PANTHER" id="PTHR10131:SF157">
    <property type="entry name" value="RECEPTOR-ASSOCIATED FACTOR, PUTATIVE-RELATED"/>
    <property type="match status" value="1"/>
</dbReference>
<evidence type="ECO:0000259" key="9">
    <source>
        <dbReference type="PROSITE" id="PS50144"/>
    </source>
</evidence>
<comment type="subcellular location">
    <subcellularLocation>
        <location evidence="1">Cytoplasm</location>
    </subcellularLocation>
</comment>
<evidence type="ECO:0000256" key="6">
    <source>
        <dbReference type="PROSITE-ProRule" id="PRU00175"/>
    </source>
</evidence>
<dbReference type="InterPro" id="IPR017907">
    <property type="entry name" value="Znf_RING_CS"/>
</dbReference>
<sequence length="514" mass="56970">MAAHRYTCVGFSPKADWKRIDFVSSMPSHRVCSVCSVVPDVTFSLGCRHVFCTACMNDLMRNSTVAVCPFDDKEFGNMDVGWDSASEGYVGSRKSYCLNRAFGCPYVGHMLEMIEHYYRECDYHVVYCGCCAKPVARVNVVAHLRDGCGVGILTLDGALASATASAFGPEADECLSAARKNIEDFLSRNKKAVNVSNGTGESNAITEQHTTISDAASSSHAETTADTMQTGRTTISSQPSVSSTPTNDALAPVIYGVFGGSNAVGTTSDSDLPLRLEMKSGWTQTDPVVEWAYSEQAVYSEDSGDALTPFFNDSAGCTSWALDSAYHSCASESETMDVNRELDSFKGTSLSAVVEALPEPSKQPLLTYDWDVSPFRKYRNPPWPEFKSKVLTVGDRGYRLRLEGKFKFLNYPSRFLALYVRIQKGPDDASLEWPFRRKCCFLLMHTKYAELDMLFTLEDPVNVKKVPRATRLRLERPKTAENFAIGIDRCVAAQQMEEGGFVYKNTFRIRFFVE</sequence>
<evidence type="ECO:0000259" key="8">
    <source>
        <dbReference type="PROSITE" id="PS50089"/>
    </source>
</evidence>
<keyword evidence="3" id="KW-0479">Metal-binding</keyword>
<dbReference type="InterPro" id="IPR049342">
    <property type="entry name" value="TRAF1-6_MATH_dom"/>
</dbReference>
<feature type="domain" description="RING-type" evidence="8">
    <location>
        <begin position="32"/>
        <end position="72"/>
    </location>
</feature>
<dbReference type="InterPro" id="IPR001841">
    <property type="entry name" value="Znf_RING"/>
</dbReference>
<organism evidence="10 11">
    <name type="scientific">Rhipicephalus microplus</name>
    <name type="common">Cattle tick</name>
    <name type="synonym">Boophilus microplus</name>
    <dbReference type="NCBI Taxonomy" id="6941"/>
    <lineage>
        <taxon>Eukaryota</taxon>
        <taxon>Metazoa</taxon>
        <taxon>Ecdysozoa</taxon>
        <taxon>Arthropoda</taxon>
        <taxon>Chelicerata</taxon>
        <taxon>Arachnida</taxon>
        <taxon>Acari</taxon>
        <taxon>Parasitiformes</taxon>
        <taxon>Ixodida</taxon>
        <taxon>Ixodoidea</taxon>
        <taxon>Ixodidae</taxon>
        <taxon>Rhipicephalinae</taxon>
        <taxon>Rhipicephalus</taxon>
        <taxon>Boophilus</taxon>
    </lineage>
</organism>
<dbReference type="InterPro" id="IPR008974">
    <property type="entry name" value="TRAF-like"/>
</dbReference>
<dbReference type="InterPro" id="IPR018957">
    <property type="entry name" value="Znf_C3HC4_RING-type"/>
</dbReference>
<evidence type="ECO:0000256" key="4">
    <source>
        <dbReference type="ARBA" id="ARBA00022771"/>
    </source>
</evidence>
<keyword evidence="4 6" id="KW-0863">Zinc-finger</keyword>
<evidence type="ECO:0008006" key="12">
    <source>
        <dbReference type="Google" id="ProtNLM"/>
    </source>
</evidence>
<comment type="caution">
    <text evidence="10">The sequence shown here is derived from an EMBL/GenBank/DDBJ whole genome shotgun (WGS) entry which is preliminary data.</text>
</comment>
<dbReference type="EMBL" id="JABSTU010000005">
    <property type="protein sequence ID" value="KAH8031395.1"/>
    <property type="molecule type" value="Genomic_DNA"/>
</dbReference>
<dbReference type="Pfam" id="PF00097">
    <property type="entry name" value="zf-C3HC4"/>
    <property type="match status" value="1"/>
</dbReference>
<dbReference type="InterPro" id="IPR013083">
    <property type="entry name" value="Znf_RING/FYVE/PHD"/>
</dbReference>
<evidence type="ECO:0000313" key="11">
    <source>
        <dbReference type="Proteomes" id="UP000821866"/>
    </source>
</evidence>
<dbReference type="Pfam" id="PF21355">
    <property type="entry name" value="TRAF-mep_MATH"/>
    <property type="match status" value="1"/>
</dbReference>
<feature type="domain" description="MATH" evidence="9">
    <location>
        <begin position="365"/>
        <end position="513"/>
    </location>
</feature>
<dbReference type="PROSITE" id="PS00518">
    <property type="entry name" value="ZF_RING_1"/>
    <property type="match status" value="1"/>
</dbReference>
<dbReference type="InterPro" id="IPR002083">
    <property type="entry name" value="MATH/TRAF_dom"/>
</dbReference>
<dbReference type="GO" id="GO:0043122">
    <property type="term" value="P:regulation of canonical NF-kappaB signal transduction"/>
    <property type="evidence" value="ECO:0007669"/>
    <property type="project" value="TreeGrafter"/>
</dbReference>
<name>A0A9J6EA38_RHIMP</name>
<evidence type="ECO:0000256" key="5">
    <source>
        <dbReference type="ARBA" id="ARBA00022833"/>
    </source>
</evidence>
<dbReference type="GO" id="GO:0005737">
    <property type="term" value="C:cytoplasm"/>
    <property type="evidence" value="ECO:0007669"/>
    <property type="project" value="UniProtKB-SubCell"/>
</dbReference>
<evidence type="ECO:0000313" key="10">
    <source>
        <dbReference type="EMBL" id="KAH8031395.1"/>
    </source>
</evidence>
<dbReference type="PANTHER" id="PTHR10131">
    <property type="entry name" value="TNF RECEPTOR ASSOCIATED FACTOR"/>
    <property type="match status" value="1"/>
</dbReference>
<dbReference type="PROSITE" id="PS50144">
    <property type="entry name" value="MATH"/>
    <property type="match status" value="1"/>
</dbReference>
<dbReference type="SMART" id="SM00184">
    <property type="entry name" value="RING"/>
    <property type="match status" value="1"/>
</dbReference>
<proteinExistence type="predicted"/>
<dbReference type="SUPFAM" id="SSF49599">
    <property type="entry name" value="TRAF domain-like"/>
    <property type="match status" value="2"/>
</dbReference>
<dbReference type="GO" id="GO:0008270">
    <property type="term" value="F:zinc ion binding"/>
    <property type="evidence" value="ECO:0007669"/>
    <property type="project" value="UniProtKB-KW"/>
</dbReference>
<keyword evidence="5" id="KW-0862">Zinc</keyword>
<accession>A0A9J6EA38</accession>
<dbReference type="Proteomes" id="UP000821866">
    <property type="component" value="Chromosome 3"/>
</dbReference>
<evidence type="ECO:0000256" key="1">
    <source>
        <dbReference type="ARBA" id="ARBA00004496"/>
    </source>
</evidence>
<dbReference type="VEuPathDB" id="VectorBase:LOC119163172"/>
<dbReference type="Gene3D" id="3.30.40.10">
    <property type="entry name" value="Zinc/RING finger domain, C3HC4 (zinc finger)"/>
    <property type="match status" value="1"/>
</dbReference>
<reference evidence="10" key="2">
    <citation type="submission" date="2021-09" db="EMBL/GenBank/DDBJ databases">
        <authorList>
            <person name="Jia N."/>
            <person name="Wang J."/>
            <person name="Shi W."/>
            <person name="Du L."/>
            <person name="Sun Y."/>
            <person name="Zhan W."/>
            <person name="Jiang J."/>
            <person name="Wang Q."/>
            <person name="Zhang B."/>
            <person name="Ji P."/>
            <person name="Sakyi L.B."/>
            <person name="Cui X."/>
            <person name="Yuan T."/>
            <person name="Jiang B."/>
            <person name="Yang W."/>
            <person name="Lam T.T.-Y."/>
            <person name="Chang Q."/>
            <person name="Ding S."/>
            <person name="Wang X."/>
            <person name="Zhu J."/>
            <person name="Ruan X."/>
            <person name="Zhao L."/>
            <person name="Wei J."/>
            <person name="Que T."/>
            <person name="Du C."/>
            <person name="Cheng J."/>
            <person name="Dai P."/>
            <person name="Han X."/>
            <person name="Huang E."/>
            <person name="Gao Y."/>
            <person name="Liu J."/>
            <person name="Shao H."/>
            <person name="Ye R."/>
            <person name="Li L."/>
            <person name="Wei W."/>
            <person name="Wang X."/>
            <person name="Wang C."/>
            <person name="Huo Q."/>
            <person name="Li W."/>
            <person name="Guo W."/>
            <person name="Chen H."/>
            <person name="Chen S."/>
            <person name="Zhou L."/>
            <person name="Zhou L."/>
            <person name="Ni X."/>
            <person name="Tian J."/>
            <person name="Zhou Y."/>
            <person name="Sheng Y."/>
            <person name="Liu T."/>
            <person name="Pan Y."/>
            <person name="Xia L."/>
            <person name="Li J."/>
            <person name="Zhao F."/>
            <person name="Cao W."/>
        </authorList>
    </citation>
    <scope>NUCLEOTIDE SEQUENCE</scope>
    <source>
        <strain evidence="10">Rmic-2018</strain>
        <tissue evidence="10">Larvae</tissue>
    </source>
</reference>
<protein>
    <recommendedName>
        <fullName evidence="12">Tnf receptor-associated factor</fullName>
    </recommendedName>
</protein>
<reference evidence="10" key="1">
    <citation type="journal article" date="2020" name="Cell">
        <title>Large-Scale Comparative Analyses of Tick Genomes Elucidate Their Genetic Diversity and Vector Capacities.</title>
        <authorList>
            <consortium name="Tick Genome and Microbiome Consortium (TIGMIC)"/>
            <person name="Jia N."/>
            <person name="Wang J."/>
            <person name="Shi W."/>
            <person name="Du L."/>
            <person name="Sun Y."/>
            <person name="Zhan W."/>
            <person name="Jiang J.F."/>
            <person name="Wang Q."/>
            <person name="Zhang B."/>
            <person name="Ji P."/>
            <person name="Bell-Sakyi L."/>
            <person name="Cui X.M."/>
            <person name="Yuan T.T."/>
            <person name="Jiang B.G."/>
            <person name="Yang W.F."/>
            <person name="Lam T.T."/>
            <person name="Chang Q.C."/>
            <person name="Ding S.J."/>
            <person name="Wang X.J."/>
            <person name="Zhu J.G."/>
            <person name="Ruan X.D."/>
            <person name="Zhao L."/>
            <person name="Wei J.T."/>
            <person name="Ye R.Z."/>
            <person name="Que T.C."/>
            <person name="Du C.H."/>
            <person name="Zhou Y.H."/>
            <person name="Cheng J.X."/>
            <person name="Dai P.F."/>
            <person name="Guo W.B."/>
            <person name="Han X.H."/>
            <person name="Huang E.J."/>
            <person name="Li L.F."/>
            <person name="Wei W."/>
            <person name="Gao Y.C."/>
            <person name="Liu J.Z."/>
            <person name="Shao H.Z."/>
            <person name="Wang X."/>
            <person name="Wang C.C."/>
            <person name="Yang T.C."/>
            <person name="Huo Q.B."/>
            <person name="Li W."/>
            <person name="Chen H.Y."/>
            <person name="Chen S.E."/>
            <person name="Zhou L.G."/>
            <person name="Ni X.B."/>
            <person name="Tian J.H."/>
            <person name="Sheng Y."/>
            <person name="Liu T."/>
            <person name="Pan Y.S."/>
            <person name="Xia L.Y."/>
            <person name="Li J."/>
            <person name="Zhao F."/>
            <person name="Cao W.C."/>
        </authorList>
    </citation>
    <scope>NUCLEOTIDE SEQUENCE</scope>
    <source>
        <strain evidence="10">Rmic-2018</strain>
    </source>
</reference>
<gene>
    <name evidence="10" type="ORF">HPB51_016579</name>
</gene>
<dbReference type="SUPFAM" id="SSF57850">
    <property type="entry name" value="RING/U-box"/>
    <property type="match status" value="1"/>
</dbReference>
<dbReference type="AlphaFoldDB" id="A0A9J6EA38"/>